<organism evidence="3 4">
    <name type="scientific">Lecanosticta acicola</name>
    <dbReference type="NCBI Taxonomy" id="111012"/>
    <lineage>
        <taxon>Eukaryota</taxon>
        <taxon>Fungi</taxon>
        <taxon>Dikarya</taxon>
        <taxon>Ascomycota</taxon>
        <taxon>Pezizomycotina</taxon>
        <taxon>Dothideomycetes</taxon>
        <taxon>Dothideomycetidae</taxon>
        <taxon>Mycosphaerellales</taxon>
        <taxon>Mycosphaerellaceae</taxon>
        <taxon>Lecanosticta</taxon>
    </lineage>
</organism>
<gene>
    <name evidence="3" type="ORF">LECACI_7A003158</name>
</gene>
<dbReference type="InterPro" id="IPR002933">
    <property type="entry name" value="Peptidase_M20"/>
</dbReference>
<dbReference type="PANTHER" id="PTHR32494:SF20">
    <property type="entry name" value="PEPTIDASE M20 DIMERISATION DOMAIN-CONTAINING PROTEIN"/>
    <property type="match status" value="1"/>
</dbReference>
<dbReference type="PANTHER" id="PTHR32494">
    <property type="entry name" value="ALLANTOATE DEIMINASE-RELATED"/>
    <property type="match status" value="1"/>
</dbReference>
<evidence type="ECO:0000313" key="4">
    <source>
        <dbReference type="Proteomes" id="UP001296104"/>
    </source>
</evidence>
<dbReference type="Gene3D" id="3.40.630.10">
    <property type="entry name" value="Zn peptidases"/>
    <property type="match status" value="1"/>
</dbReference>
<accession>A0AAI9E9K6</accession>
<dbReference type="AlphaFoldDB" id="A0AAI9E9K6"/>
<dbReference type="InterPro" id="IPR010158">
    <property type="entry name" value="Amidase_Cbmase"/>
</dbReference>
<comment type="similarity">
    <text evidence="1">Belongs to the peptidase M20A family.</text>
</comment>
<comment type="caution">
    <text evidence="3">The sequence shown here is derived from an EMBL/GenBank/DDBJ whole genome shotgun (WGS) entry which is preliminary data.</text>
</comment>
<dbReference type="SUPFAM" id="SSF53187">
    <property type="entry name" value="Zn-dependent exopeptidases"/>
    <property type="match status" value="1"/>
</dbReference>
<reference evidence="3" key="1">
    <citation type="submission" date="2023-11" db="EMBL/GenBank/DDBJ databases">
        <authorList>
            <person name="Alioto T."/>
            <person name="Alioto T."/>
            <person name="Gomez Garrido J."/>
        </authorList>
    </citation>
    <scope>NUCLEOTIDE SEQUENCE</scope>
</reference>
<dbReference type="PIRSF" id="PIRSF001235">
    <property type="entry name" value="Amidase_carbamoylase"/>
    <property type="match status" value="1"/>
</dbReference>
<evidence type="ECO:0000256" key="1">
    <source>
        <dbReference type="ARBA" id="ARBA00006247"/>
    </source>
</evidence>
<dbReference type="InterPro" id="IPR036264">
    <property type="entry name" value="Bact_exopeptidase_dim_dom"/>
</dbReference>
<proteinExistence type="inferred from homology"/>
<dbReference type="Gene3D" id="3.30.70.360">
    <property type="match status" value="1"/>
</dbReference>
<dbReference type="NCBIfam" id="TIGR01879">
    <property type="entry name" value="hydantase"/>
    <property type="match status" value="1"/>
</dbReference>
<dbReference type="EMBL" id="CAVMBE010000015">
    <property type="protein sequence ID" value="CAK3944364.1"/>
    <property type="molecule type" value="Genomic_DNA"/>
</dbReference>
<name>A0AAI9E9K6_9PEZI</name>
<protein>
    <submittedName>
        <fullName evidence="3">Amidase</fullName>
    </submittedName>
</protein>
<evidence type="ECO:0000256" key="2">
    <source>
        <dbReference type="ARBA" id="ARBA00022801"/>
    </source>
</evidence>
<dbReference type="Proteomes" id="UP001296104">
    <property type="component" value="Unassembled WGS sequence"/>
</dbReference>
<keyword evidence="4" id="KW-1185">Reference proteome</keyword>
<keyword evidence="2" id="KW-0378">Hydrolase</keyword>
<evidence type="ECO:0000313" key="3">
    <source>
        <dbReference type="EMBL" id="CAK3944364.1"/>
    </source>
</evidence>
<dbReference type="SUPFAM" id="SSF55031">
    <property type="entry name" value="Bacterial exopeptidase dimerisation domain"/>
    <property type="match status" value="1"/>
</dbReference>
<dbReference type="Pfam" id="PF01546">
    <property type="entry name" value="Peptidase_M20"/>
    <property type="match status" value="1"/>
</dbReference>
<sequence>MFRTAGALRCSTKPVTASKRCYATVKNAPAAQKLKINPDRLWTNIHETAKWSEPNATTAAGGLSRLCGTQWDKMARDWFKDQVHSLGAKTYAVNGTGSQFAIFEGENNSLPPIAMGSHLDSVATGGKFDGPLGVLGALEAVRGMKEQGIKTYAPIALINWTNEEGARFFPPLGSSIVYVGEKDVNAAFESQANDGSGETMGAALQAIGYIGDGPNTFKEFPISAHFEIHCEQQTKLEEAGKAVGWVEGWQGIDYYEITLTGVDGHANTYDMKGRRDSLIGASKIMIELQNLALQHDGVTTVTNIKSGPIGACNIQSWTKFQFCVANVDQKKLKAMGEEILIRAEAEAKASGLGYHVEQIIDFPAGKFWPEAIDCVKRACGDRGMGADTWTVHDSSMTTRLCPTGMVFARAKDGVSHNPHEWTSKEDCAESALVLGRAVLNYDQILREKHA</sequence>
<dbReference type="GO" id="GO:0016813">
    <property type="term" value="F:hydrolase activity, acting on carbon-nitrogen (but not peptide) bonds, in linear amidines"/>
    <property type="evidence" value="ECO:0007669"/>
    <property type="project" value="InterPro"/>
</dbReference>